<dbReference type="RefSeq" id="WP_339720942.1">
    <property type="nucleotide sequence ID" value="NZ_CAXBEN010000014.1"/>
</dbReference>
<dbReference type="PANTHER" id="PTHR43792:SF13">
    <property type="entry name" value="ACETYLTRANSFERASE"/>
    <property type="match status" value="1"/>
</dbReference>
<name>A0ABV0KYK4_9GAMM</name>
<organism evidence="2 3">
    <name type="scientific">Marinomonas primoryensis</name>
    <dbReference type="NCBI Taxonomy" id="178399"/>
    <lineage>
        <taxon>Bacteria</taxon>
        <taxon>Pseudomonadati</taxon>
        <taxon>Pseudomonadota</taxon>
        <taxon>Gammaproteobacteria</taxon>
        <taxon>Oceanospirillales</taxon>
        <taxon>Oceanospirillaceae</taxon>
        <taxon>Marinomonas</taxon>
    </lineage>
</organism>
<dbReference type="Pfam" id="PF13302">
    <property type="entry name" value="Acetyltransf_3"/>
    <property type="match status" value="1"/>
</dbReference>
<dbReference type="PANTHER" id="PTHR43792">
    <property type="entry name" value="GNAT FAMILY, PUTATIVE (AFU_ORTHOLOGUE AFUA_3G00765)-RELATED-RELATED"/>
    <property type="match status" value="1"/>
</dbReference>
<dbReference type="SUPFAM" id="SSF55729">
    <property type="entry name" value="Acyl-CoA N-acyltransferases (Nat)"/>
    <property type="match status" value="1"/>
</dbReference>
<dbReference type="PROSITE" id="PS51186">
    <property type="entry name" value="GNAT"/>
    <property type="match status" value="1"/>
</dbReference>
<dbReference type="InterPro" id="IPR051531">
    <property type="entry name" value="N-acetyltransferase"/>
</dbReference>
<dbReference type="InterPro" id="IPR000182">
    <property type="entry name" value="GNAT_dom"/>
</dbReference>
<gene>
    <name evidence="2" type="ORF">ABKW32_07185</name>
</gene>
<evidence type="ECO:0000313" key="2">
    <source>
        <dbReference type="EMBL" id="MEP7729226.1"/>
    </source>
</evidence>
<keyword evidence="3" id="KW-1185">Reference proteome</keyword>
<dbReference type="Gene3D" id="3.40.630.30">
    <property type="match status" value="1"/>
</dbReference>
<protein>
    <submittedName>
        <fullName evidence="2">GNAT family N-acetyltransferase</fullName>
    </submittedName>
</protein>
<accession>A0ABV0KYK4</accession>
<comment type="caution">
    <text evidence="2">The sequence shown here is derived from an EMBL/GenBank/DDBJ whole genome shotgun (WGS) entry which is preliminary data.</text>
</comment>
<feature type="domain" description="N-acetyltransferase" evidence="1">
    <location>
        <begin position="20"/>
        <end position="174"/>
    </location>
</feature>
<dbReference type="InterPro" id="IPR016181">
    <property type="entry name" value="Acyl_CoA_acyltransferase"/>
</dbReference>
<reference evidence="2 3" key="1">
    <citation type="submission" date="2024-05" db="EMBL/GenBank/DDBJ databases">
        <authorList>
            <person name="Busch G.E."/>
            <person name="Sharma I."/>
        </authorList>
    </citation>
    <scope>NUCLEOTIDE SEQUENCE [LARGE SCALE GENOMIC DNA]</scope>
    <source>
        <strain evidence="2 3">23GB23</strain>
    </source>
</reference>
<proteinExistence type="predicted"/>
<evidence type="ECO:0000313" key="3">
    <source>
        <dbReference type="Proteomes" id="UP001471651"/>
    </source>
</evidence>
<evidence type="ECO:0000259" key="1">
    <source>
        <dbReference type="PROSITE" id="PS51186"/>
    </source>
</evidence>
<dbReference type="Proteomes" id="UP001471651">
    <property type="component" value="Unassembled WGS sequence"/>
</dbReference>
<dbReference type="EMBL" id="JBDYKN010000005">
    <property type="protein sequence ID" value="MEP7729226.1"/>
    <property type="molecule type" value="Genomic_DNA"/>
</dbReference>
<dbReference type="CDD" id="cd04301">
    <property type="entry name" value="NAT_SF"/>
    <property type="match status" value="1"/>
</dbReference>
<sequence length="174" mass="19291">MIKNLISDRIELISSSSAHIRIELETPQLLSEKLNADVSSDWPPGEYDRDAMAFFLSCFENGGEAAKGWYGWYAINIDPVSRKRVLVGSGGYFGPPDSNGVVEIGYSVLPEWQRQGYATEIVKALVLHASTFEKTNSIVAHTAPENEASKRVLISNGFREVGVDDGNLRFEHTR</sequence>